<accession>A0A225N5P4</accession>
<dbReference type="GO" id="GO:0030983">
    <property type="term" value="F:mismatched DNA binding"/>
    <property type="evidence" value="ECO:0007669"/>
    <property type="project" value="InterPro"/>
</dbReference>
<sequence>MDFNSILFQQADAGLRLQALPVPDFFTDLSLDKIVATVIAGKEAYDLAPFFRAPLDDLAAIRYRNEIMRDLDGGVLIDHVRTFAQAMRDMRERLLQAEKLYYKYQKQWWFLDAVRAYCDGVTAFARDVEAAQPQSAGMSAWRNYLASYVQGPVFRSLQQQTAALMIDLAAVRYCMHIHGDTIEVLPYAEEPDYSAIVEQTFEKFKLGAVKDYRVKFPAWPDMNHVEAQVLDLVAQRNPEVFARLDAYCESNKGYLDAVVARFDREVQFYVAWLEHLARLRGAGLKFCYAEMSDTDKSLRSDEGFDMALAYKLVQDGTPVVCNDFHLEGMERIFIVSGPNNGGKTTFSRTFGQLHYLASLGCMVAGSRARLFLPDRIYTHYEREENIKNLRGKLQDDLVRIHGILQKATPRSIVIMNEIFTSTTTQDALALSRSVLEHLIEQDIIAVCVTFLDELGALSDTIVSMSSTIVPDNPAQRTYKVVRKQPDGLAYALSIAEKYRLTYALLKERLPS</sequence>
<dbReference type="SMART" id="SM00534">
    <property type="entry name" value="MUTSac"/>
    <property type="match status" value="1"/>
</dbReference>
<name>A0A225N5P4_9BURK</name>
<protein>
    <submittedName>
        <fullName evidence="5">DNA mismatch repair protein MutS</fullName>
    </submittedName>
</protein>
<dbReference type="EMBL" id="NJIH01000001">
    <property type="protein sequence ID" value="OWT66329.1"/>
    <property type="molecule type" value="Genomic_DNA"/>
</dbReference>
<dbReference type="GO" id="GO:0005524">
    <property type="term" value="F:ATP binding"/>
    <property type="evidence" value="ECO:0007669"/>
    <property type="project" value="UniProtKB-KW"/>
</dbReference>
<keyword evidence="3" id="KW-0238">DNA-binding</keyword>
<keyword evidence="1" id="KW-0547">Nucleotide-binding</keyword>
<dbReference type="InterPro" id="IPR027417">
    <property type="entry name" value="P-loop_NTPase"/>
</dbReference>
<keyword evidence="2" id="KW-0067">ATP-binding</keyword>
<dbReference type="AlphaFoldDB" id="A0A225N5P4"/>
<dbReference type="GO" id="GO:0005829">
    <property type="term" value="C:cytosol"/>
    <property type="evidence" value="ECO:0007669"/>
    <property type="project" value="TreeGrafter"/>
</dbReference>
<dbReference type="SUPFAM" id="SSF52540">
    <property type="entry name" value="P-loop containing nucleoside triphosphate hydrolases"/>
    <property type="match status" value="1"/>
</dbReference>
<proteinExistence type="predicted"/>
<gene>
    <name evidence="5" type="ORF">CEY11_00905</name>
</gene>
<evidence type="ECO:0000256" key="1">
    <source>
        <dbReference type="ARBA" id="ARBA00022741"/>
    </source>
</evidence>
<comment type="caution">
    <text evidence="5">The sequence shown here is derived from an EMBL/GenBank/DDBJ whole genome shotgun (WGS) entry which is preliminary data.</text>
</comment>
<keyword evidence="6" id="KW-1185">Reference proteome</keyword>
<evidence type="ECO:0000313" key="5">
    <source>
        <dbReference type="EMBL" id="OWT66329.1"/>
    </source>
</evidence>
<dbReference type="GO" id="GO:0006298">
    <property type="term" value="P:mismatch repair"/>
    <property type="evidence" value="ECO:0007669"/>
    <property type="project" value="InterPro"/>
</dbReference>
<feature type="domain" description="DNA mismatch repair proteins mutS family" evidence="4">
    <location>
        <begin position="330"/>
        <end position="506"/>
    </location>
</feature>
<dbReference type="GO" id="GO:0140664">
    <property type="term" value="F:ATP-dependent DNA damage sensor activity"/>
    <property type="evidence" value="ECO:0007669"/>
    <property type="project" value="InterPro"/>
</dbReference>
<evidence type="ECO:0000256" key="2">
    <source>
        <dbReference type="ARBA" id="ARBA00022840"/>
    </source>
</evidence>
<reference evidence="6" key="1">
    <citation type="submission" date="2017-06" db="EMBL/GenBank/DDBJ databases">
        <title>Herbaspirillum phytohormonus sp. nov., isolated from the root nodule of Robinia pseudoacacia in lead-zinc mine.</title>
        <authorList>
            <person name="Fan M."/>
            <person name="Lin Y."/>
        </authorList>
    </citation>
    <scope>NUCLEOTIDE SEQUENCE [LARGE SCALE GENOMIC DNA]</scope>
    <source>
        <strain evidence="6">SC-089</strain>
    </source>
</reference>
<evidence type="ECO:0000259" key="4">
    <source>
        <dbReference type="SMART" id="SM00534"/>
    </source>
</evidence>
<dbReference type="Proteomes" id="UP000214603">
    <property type="component" value="Unassembled WGS sequence"/>
</dbReference>
<evidence type="ECO:0000313" key="6">
    <source>
        <dbReference type="Proteomes" id="UP000214603"/>
    </source>
</evidence>
<dbReference type="PANTHER" id="PTHR11361:SF34">
    <property type="entry name" value="DNA MISMATCH REPAIR PROTEIN MSH1, MITOCHONDRIAL"/>
    <property type="match status" value="1"/>
</dbReference>
<dbReference type="OrthoDB" id="9808166at2"/>
<dbReference type="Gene3D" id="3.40.50.300">
    <property type="entry name" value="P-loop containing nucleotide triphosphate hydrolases"/>
    <property type="match status" value="1"/>
</dbReference>
<evidence type="ECO:0000256" key="3">
    <source>
        <dbReference type="ARBA" id="ARBA00023125"/>
    </source>
</evidence>
<dbReference type="Pfam" id="PF00488">
    <property type="entry name" value="MutS_V"/>
    <property type="match status" value="1"/>
</dbReference>
<dbReference type="InterPro" id="IPR045076">
    <property type="entry name" value="MutS"/>
</dbReference>
<dbReference type="RefSeq" id="WP_088601456.1">
    <property type="nucleotide sequence ID" value="NZ_NJIH01000001.1"/>
</dbReference>
<organism evidence="5 6">
    <name type="scientific">Candidimonas nitroreducens</name>
    <dbReference type="NCBI Taxonomy" id="683354"/>
    <lineage>
        <taxon>Bacteria</taxon>
        <taxon>Pseudomonadati</taxon>
        <taxon>Pseudomonadota</taxon>
        <taxon>Betaproteobacteria</taxon>
        <taxon>Burkholderiales</taxon>
        <taxon>Alcaligenaceae</taxon>
        <taxon>Candidimonas</taxon>
    </lineage>
</organism>
<dbReference type="PANTHER" id="PTHR11361">
    <property type="entry name" value="DNA MISMATCH REPAIR PROTEIN MUTS FAMILY MEMBER"/>
    <property type="match status" value="1"/>
</dbReference>
<dbReference type="InterPro" id="IPR000432">
    <property type="entry name" value="DNA_mismatch_repair_MutS_C"/>
</dbReference>